<organism evidence="1 2">
    <name type="scientific">Nocardia abscessus</name>
    <dbReference type="NCBI Taxonomy" id="120957"/>
    <lineage>
        <taxon>Bacteria</taxon>
        <taxon>Bacillati</taxon>
        <taxon>Actinomycetota</taxon>
        <taxon>Actinomycetes</taxon>
        <taxon>Mycobacteriales</taxon>
        <taxon>Nocardiaceae</taxon>
        <taxon>Nocardia</taxon>
    </lineage>
</organism>
<evidence type="ECO:0000313" key="2">
    <source>
        <dbReference type="Proteomes" id="UP000807309"/>
    </source>
</evidence>
<keyword evidence="2" id="KW-1185">Reference proteome</keyword>
<sequence length="134" mass="14447">MTEEVCVFGSGLCFCGMRSSQVFCVAGMGEMPTICRTVRNIQRRRNRGDTGCSQFYGSARPTGEDPFASRRTRIFDAARSAVAETDGARETRRALDSVVLDETVAIQDTVTQPVAAIRPVRRAAPTAAAVIAAE</sequence>
<dbReference type="RefSeq" id="WP_195036430.1">
    <property type="nucleotide sequence ID" value="NZ_JADLRE010000046.1"/>
</dbReference>
<dbReference type="Proteomes" id="UP000807309">
    <property type="component" value="Unassembled WGS sequence"/>
</dbReference>
<name>A0ABS0CGX8_9NOCA</name>
<accession>A0ABS0CGX8</accession>
<dbReference type="EMBL" id="JADLRE010000046">
    <property type="protein sequence ID" value="MBF6229597.1"/>
    <property type="molecule type" value="Genomic_DNA"/>
</dbReference>
<proteinExistence type="predicted"/>
<evidence type="ECO:0000313" key="1">
    <source>
        <dbReference type="EMBL" id="MBF6229597.1"/>
    </source>
</evidence>
<comment type="caution">
    <text evidence="1">The sequence shown here is derived from an EMBL/GenBank/DDBJ whole genome shotgun (WGS) entry which is preliminary data.</text>
</comment>
<gene>
    <name evidence="1" type="ORF">IU470_31480</name>
</gene>
<reference evidence="1 2" key="1">
    <citation type="submission" date="2020-10" db="EMBL/GenBank/DDBJ databases">
        <title>Identification of Nocardia species via Next-generation sequencing and recognition of intraspecies genetic diversity.</title>
        <authorList>
            <person name="Li P."/>
            <person name="Li P."/>
            <person name="Lu B."/>
        </authorList>
    </citation>
    <scope>NUCLEOTIDE SEQUENCE [LARGE SCALE GENOMIC DNA]</scope>
    <source>
        <strain evidence="1 2">N-11</strain>
    </source>
</reference>
<protein>
    <submittedName>
        <fullName evidence="1">Uncharacterized protein</fullName>
    </submittedName>
</protein>